<keyword evidence="3" id="KW-1185">Reference proteome</keyword>
<keyword evidence="1" id="KW-0472">Membrane</keyword>
<name>A0A8S0YN65_ARCPL</name>
<keyword evidence="1" id="KW-1133">Transmembrane helix</keyword>
<evidence type="ECO:0000256" key="1">
    <source>
        <dbReference type="SAM" id="Phobius"/>
    </source>
</evidence>
<evidence type="ECO:0000313" key="2">
    <source>
        <dbReference type="EMBL" id="CAB3219816.1"/>
    </source>
</evidence>
<accession>A0A8S0YN65</accession>
<protein>
    <submittedName>
        <fullName evidence="2">Uncharacterized protein</fullName>
    </submittedName>
</protein>
<organism evidence="2 3">
    <name type="scientific">Arctia plantaginis</name>
    <name type="common">Wood tiger moth</name>
    <name type="synonym">Phalaena plantaginis</name>
    <dbReference type="NCBI Taxonomy" id="874455"/>
    <lineage>
        <taxon>Eukaryota</taxon>
        <taxon>Metazoa</taxon>
        <taxon>Ecdysozoa</taxon>
        <taxon>Arthropoda</taxon>
        <taxon>Hexapoda</taxon>
        <taxon>Insecta</taxon>
        <taxon>Pterygota</taxon>
        <taxon>Neoptera</taxon>
        <taxon>Endopterygota</taxon>
        <taxon>Lepidoptera</taxon>
        <taxon>Glossata</taxon>
        <taxon>Ditrysia</taxon>
        <taxon>Noctuoidea</taxon>
        <taxon>Erebidae</taxon>
        <taxon>Arctiinae</taxon>
        <taxon>Arctia</taxon>
    </lineage>
</organism>
<dbReference type="AlphaFoldDB" id="A0A8S0YN65"/>
<evidence type="ECO:0000313" key="3">
    <source>
        <dbReference type="Proteomes" id="UP000494106"/>
    </source>
</evidence>
<feature type="transmembrane region" description="Helical" evidence="1">
    <location>
        <begin position="52"/>
        <end position="72"/>
    </location>
</feature>
<dbReference type="EMBL" id="CADEBC010000014">
    <property type="protein sequence ID" value="CAB3219816.1"/>
    <property type="molecule type" value="Genomic_DNA"/>
</dbReference>
<sequence length="124" mass="13904">MPEAFSESQVLSARQNAFYREEDITCLTSEVSTRFNFKLKPSSKNNPTTMKASMIILAFTIIACAVISTDAACPKSKFFKGTCNALTQDCQFHCTKLERAKSGQCEIDINWLTPEVNTRFGFKL</sequence>
<dbReference type="Proteomes" id="UP000494106">
    <property type="component" value="Unassembled WGS sequence"/>
</dbReference>
<gene>
    <name evidence="2" type="ORF">APLA_LOCUS83</name>
</gene>
<keyword evidence="1" id="KW-0812">Transmembrane</keyword>
<proteinExistence type="predicted"/>
<dbReference type="OrthoDB" id="7334347at2759"/>
<reference evidence="2 3" key="1">
    <citation type="submission" date="2020-04" db="EMBL/GenBank/DDBJ databases">
        <authorList>
            <person name="Wallbank WR R."/>
            <person name="Pardo Diaz C."/>
            <person name="Kozak K."/>
            <person name="Martin S."/>
            <person name="Jiggins C."/>
            <person name="Moest M."/>
            <person name="Warren A I."/>
            <person name="Byers J.R.P. K."/>
            <person name="Montejo-Kovacevich G."/>
            <person name="Yen C E."/>
        </authorList>
    </citation>
    <scope>NUCLEOTIDE SEQUENCE [LARGE SCALE GENOMIC DNA]</scope>
</reference>
<comment type="caution">
    <text evidence="2">The sequence shown here is derived from an EMBL/GenBank/DDBJ whole genome shotgun (WGS) entry which is preliminary data.</text>
</comment>